<accession>A0ACD3QD64</accession>
<dbReference type="EMBL" id="CM011693">
    <property type="protein sequence ID" value="TMS05160.1"/>
    <property type="molecule type" value="Genomic_DNA"/>
</dbReference>
<comment type="caution">
    <text evidence="1">The sequence shown here is derived from an EMBL/GenBank/DDBJ whole genome shotgun (WGS) entry which is preliminary data.</text>
</comment>
<organism evidence="1 2">
    <name type="scientific">Larimichthys crocea</name>
    <name type="common">Large yellow croaker</name>
    <name type="synonym">Pseudosciaena crocea</name>
    <dbReference type="NCBI Taxonomy" id="215358"/>
    <lineage>
        <taxon>Eukaryota</taxon>
        <taxon>Metazoa</taxon>
        <taxon>Chordata</taxon>
        <taxon>Craniata</taxon>
        <taxon>Vertebrata</taxon>
        <taxon>Euteleostomi</taxon>
        <taxon>Actinopterygii</taxon>
        <taxon>Neopterygii</taxon>
        <taxon>Teleostei</taxon>
        <taxon>Neoteleostei</taxon>
        <taxon>Acanthomorphata</taxon>
        <taxon>Eupercaria</taxon>
        <taxon>Sciaenidae</taxon>
        <taxon>Larimichthys</taxon>
    </lineage>
</organism>
<keyword evidence="2" id="KW-1185">Reference proteome</keyword>
<proteinExistence type="predicted"/>
<protein>
    <submittedName>
        <fullName evidence="1">Uncharacterized protein</fullName>
    </submittedName>
</protein>
<dbReference type="Proteomes" id="UP000793456">
    <property type="component" value="Chromosome XX"/>
</dbReference>
<reference evidence="1" key="1">
    <citation type="submission" date="2018-11" db="EMBL/GenBank/DDBJ databases">
        <title>The sequence and de novo assembly of Larimichthys crocea genome using PacBio and Hi-C technologies.</title>
        <authorList>
            <person name="Xu P."/>
            <person name="Chen B."/>
            <person name="Zhou Z."/>
            <person name="Ke Q."/>
            <person name="Wu Y."/>
            <person name="Bai H."/>
            <person name="Pu F."/>
        </authorList>
    </citation>
    <scope>NUCLEOTIDE SEQUENCE</scope>
    <source>
        <tissue evidence="1">Muscle</tissue>
    </source>
</reference>
<sequence length="1308" mass="145524">MVKISVLKIENPSCLWCRVIQGPRGDAEATEEYNRLLTQMNLYYHSVTLDLRKLKPTSLEEGQVCVVYWSAIKSWCRAVVESIVVDSCRAHCFLVDHGEQLIIPSDQIRVALPDFLKLPFLARKFHLVRIKPITLRVSVRREEGRARICVNDDLVAKKFAVYISKSAADTWLDEVDQLPVILNSSILNQTVCMTSNKLPAKTQPPPGKHIDSHIFKMYMDSMAVPLGVCICKLIHMCSRSQQHEAKLKTSEGGSRSIEVTEEQPSPGSQSKKGSDTVAAKSGSSEDTDSSLAAALTKNLSLFRFLKFLNPDSSNQQVAPIVNQHEELKNCQPEQTTSINGTGQEVEAECLFESSQVEHLTDEETSSSRSVESGPTEAEKMRSNEEEACSRLLEWLNPEPLNPDSDTADDVVVPSDPRRTGILVHSALPVEPCTSLDDAPITDTLRRVLRRKQYKTLSPADSYSWPALARGCNTVIISQNADQPISYLPPILTHILLYSIFNSCTTNAGPIAVLLCPGWEKVQVVCDALDDMKVVPTLNPVSVLLGVGKDEAKAVRISKNCLLLVTTPFSLMVTILQHFQKVTSSEENASCPQQLVAVAKRWTSHMEGLLANHMPHPCIVITLPAEAALYGDVQQIILMSLESSKISVLLGALDFNPDVGQKTLIVANSAQEVEDMFKAVNNKSAFCLKTHEGLAHKFDFVVQQWSKDIGPGTHVILVTTNECLKCLGIRDATCVVHYGFPNSPKVFGSRLFCMAENFRNLSERVPSQDQPESRPHVIRSVLLISERNVCHIIGVLRYLMRTSALLPSELLSFAEGVHVVREEQKTNRPLCNYLKSFGVCRDSSVCPDRHRFVPHLDKSVLPAAGVIEVMPLYIKTASVFYGRILWKEVEDFQSMVSEMTSYYADKKPGAMDILEGGLYAVQEGEVFHRVKILSVPDRGDRVFSTIFVRFIDVGKEEEVKCHQILQLPEQFHSLPAQAVEIVLCQLKPVDAETNWHPKVTRAITQKIRGLQHRARVVFSLGNTVFVDPMVRVTQVPGMKTVINEHNVQSEILNTGMGVSNPEHLNLLKALCQESKSNSCKEASHISGSGDGPMSPEVIRAEEEILAEAFRAIEVSRLDDLPELEPCEPRSPESAMIQSMVSEPPVPQAPAAGEPHLVSACDQRSLLASQAPIEQRNDHTADLKSAEQMTSFHPQVHWYQTSDSVMVKVKLMNPESQCCDFYPDRVVYSGKVNGRTYRADLELEANIAADGCCWEMKSNEPVLKLVKQQKGYWERLLRNKSIFVSYDMEHLKEDEGSAPNGLMFLEHLGG</sequence>
<evidence type="ECO:0000313" key="1">
    <source>
        <dbReference type="EMBL" id="TMS05160.1"/>
    </source>
</evidence>
<evidence type="ECO:0000313" key="2">
    <source>
        <dbReference type="Proteomes" id="UP000793456"/>
    </source>
</evidence>
<gene>
    <name evidence="1" type="ORF">E3U43_004410</name>
</gene>
<name>A0ACD3QD64_LARCR</name>